<keyword evidence="1" id="KW-1133">Transmembrane helix</keyword>
<dbReference type="EMBL" id="JBHTBY010000017">
    <property type="protein sequence ID" value="MFC7322587.1"/>
    <property type="molecule type" value="Genomic_DNA"/>
</dbReference>
<evidence type="ECO:0000313" key="2">
    <source>
        <dbReference type="EMBL" id="MFC7322587.1"/>
    </source>
</evidence>
<feature type="transmembrane region" description="Helical" evidence="1">
    <location>
        <begin position="68"/>
        <end position="86"/>
    </location>
</feature>
<sequence length="89" mass="9876">MEKEKKTNYLLMGIGNLGNLLIGLAAMRLTSLLGDSTGYGLAFAGFLLVIIYQDYLEKKVGIQNKERYISRGILVIVFTVLAFVLYSPI</sequence>
<keyword evidence="1" id="KW-0812">Transmembrane</keyword>
<reference evidence="3" key="1">
    <citation type="journal article" date="2019" name="Int. J. Syst. Evol. Microbiol.">
        <title>The Global Catalogue of Microorganisms (GCM) 10K type strain sequencing project: providing services to taxonomists for standard genome sequencing and annotation.</title>
        <authorList>
            <consortium name="The Broad Institute Genomics Platform"/>
            <consortium name="The Broad Institute Genome Sequencing Center for Infectious Disease"/>
            <person name="Wu L."/>
            <person name="Ma J."/>
        </authorList>
    </citation>
    <scope>NUCLEOTIDE SEQUENCE [LARGE SCALE GENOMIC DNA]</scope>
    <source>
        <strain evidence="3">CCUG 73951</strain>
    </source>
</reference>
<feature type="transmembrane region" description="Helical" evidence="1">
    <location>
        <begin position="39"/>
        <end position="56"/>
    </location>
</feature>
<feature type="transmembrane region" description="Helical" evidence="1">
    <location>
        <begin position="9"/>
        <end position="27"/>
    </location>
</feature>
<dbReference type="RefSeq" id="WP_289214960.1">
    <property type="nucleotide sequence ID" value="NZ_JAPVRC010000002.1"/>
</dbReference>
<keyword evidence="1" id="KW-0472">Membrane</keyword>
<keyword evidence="3" id="KW-1185">Reference proteome</keyword>
<proteinExistence type="predicted"/>
<name>A0ABW2K9W1_9BACI</name>
<gene>
    <name evidence="2" type="ORF">ACFQMN_17115</name>
</gene>
<evidence type="ECO:0000256" key="1">
    <source>
        <dbReference type="SAM" id="Phobius"/>
    </source>
</evidence>
<evidence type="ECO:0000313" key="3">
    <source>
        <dbReference type="Proteomes" id="UP001596494"/>
    </source>
</evidence>
<protein>
    <submittedName>
        <fullName evidence="2">Uncharacterized protein</fullName>
    </submittedName>
</protein>
<comment type="caution">
    <text evidence="2">The sequence shown here is derived from an EMBL/GenBank/DDBJ whole genome shotgun (WGS) entry which is preliminary data.</text>
</comment>
<accession>A0ABW2K9W1</accession>
<dbReference type="Proteomes" id="UP001596494">
    <property type="component" value="Unassembled WGS sequence"/>
</dbReference>
<organism evidence="2 3">
    <name type="scientific">Halobacillus campisalis</name>
    <dbReference type="NCBI Taxonomy" id="435909"/>
    <lineage>
        <taxon>Bacteria</taxon>
        <taxon>Bacillati</taxon>
        <taxon>Bacillota</taxon>
        <taxon>Bacilli</taxon>
        <taxon>Bacillales</taxon>
        <taxon>Bacillaceae</taxon>
        <taxon>Halobacillus</taxon>
    </lineage>
</organism>